<gene>
    <name evidence="1" type="ORF">ANN_09309</name>
</gene>
<name>A0ABQ8TNH5_PERAM</name>
<sequence>MTGLCEGGNETPGSLKASILPRTRVTECAPVRVLMREELSQEISASVWDRCPPSIVMHLGSYDSCTPLRRVTLYIMCICGELCRVLGYGTIGASKIIFWRYEFNDSTRGYLIFFRHHHHLLLLLPDIFRTIQYKIGKKKSDQTIPAQTALNERARSFGAGELFLPLAETERKISQNDIDLL</sequence>
<dbReference type="EMBL" id="JAJSOF020000005">
    <property type="protein sequence ID" value="KAJ4447305.1"/>
    <property type="molecule type" value="Genomic_DNA"/>
</dbReference>
<keyword evidence="2" id="KW-1185">Reference proteome</keyword>
<accession>A0ABQ8TNH5</accession>
<reference evidence="1 2" key="1">
    <citation type="journal article" date="2022" name="Allergy">
        <title>Genome assembly and annotation of Periplaneta americana reveal a comprehensive cockroach allergen profile.</title>
        <authorList>
            <person name="Wang L."/>
            <person name="Xiong Q."/>
            <person name="Saelim N."/>
            <person name="Wang L."/>
            <person name="Nong W."/>
            <person name="Wan A.T."/>
            <person name="Shi M."/>
            <person name="Liu X."/>
            <person name="Cao Q."/>
            <person name="Hui J.H.L."/>
            <person name="Sookrung N."/>
            <person name="Leung T.F."/>
            <person name="Tungtrongchitr A."/>
            <person name="Tsui S.K.W."/>
        </authorList>
    </citation>
    <scope>NUCLEOTIDE SEQUENCE [LARGE SCALE GENOMIC DNA]</scope>
    <source>
        <strain evidence="1">PWHHKU_190912</strain>
    </source>
</reference>
<dbReference type="Proteomes" id="UP001148838">
    <property type="component" value="Unassembled WGS sequence"/>
</dbReference>
<evidence type="ECO:0000313" key="2">
    <source>
        <dbReference type="Proteomes" id="UP001148838"/>
    </source>
</evidence>
<comment type="caution">
    <text evidence="1">The sequence shown here is derived from an EMBL/GenBank/DDBJ whole genome shotgun (WGS) entry which is preliminary data.</text>
</comment>
<evidence type="ECO:0000313" key="1">
    <source>
        <dbReference type="EMBL" id="KAJ4447305.1"/>
    </source>
</evidence>
<proteinExistence type="predicted"/>
<organism evidence="1 2">
    <name type="scientific">Periplaneta americana</name>
    <name type="common">American cockroach</name>
    <name type="synonym">Blatta americana</name>
    <dbReference type="NCBI Taxonomy" id="6978"/>
    <lineage>
        <taxon>Eukaryota</taxon>
        <taxon>Metazoa</taxon>
        <taxon>Ecdysozoa</taxon>
        <taxon>Arthropoda</taxon>
        <taxon>Hexapoda</taxon>
        <taxon>Insecta</taxon>
        <taxon>Pterygota</taxon>
        <taxon>Neoptera</taxon>
        <taxon>Polyneoptera</taxon>
        <taxon>Dictyoptera</taxon>
        <taxon>Blattodea</taxon>
        <taxon>Blattoidea</taxon>
        <taxon>Blattidae</taxon>
        <taxon>Blattinae</taxon>
        <taxon>Periplaneta</taxon>
    </lineage>
</organism>
<protein>
    <submittedName>
        <fullName evidence="1">Uncharacterized protein</fullName>
    </submittedName>
</protein>